<protein>
    <submittedName>
        <fullName evidence="5">Family 43 glycosylhydrolase</fullName>
    </submittedName>
</protein>
<evidence type="ECO:0000256" key="2">
    <source>
        <dbReference type="ARBA" id="ARBA00022801"/>
    </source>
</evidence>
<keyword evidence="3 4" id="KW-0326">Glycosidase</keyword>
<dbReference type="EMBL" id="JADFFM010000001">
    <property type="protein sequence ID" value="MBE9667142.1"/>
    <property type="molecule type" value="Genomic_DNA"/>
</dbReference>
<dbReference type="Gene3D" id="2.115.10.20">
    <property type="entry name" value="Glycosyl hydrolase domain, family 43"/>
    <property type="match status" value="1"/>
</dbReference>
<dbReference type="RefSeq" id="WP_194106492.1">
    <property type="nucleotide sequence ID" value="NZ_JADFFM010000001.1"/>
</dbReference>
<dbReference type="Pfam" id="PF04616">
    <property type="entry name" value="Glyco_hydro_43"/>
    <property type="match status" value="1"/>
</dbReference>
<evidence type="ECO:0000313" key="5">
    <source>
        <dbReference type="EMBL" id="MBE9667142.1"/>
    </source>
</evidence>
<evidence type="ECO:0000256" key="3">
    <source>
        <dbReference type="ARBA" id="ARBA00023295"/>
    </source>
</evidence>
<comment type="caution">
    <text evidence="5">The sequence shown here is derived from an EMBL/GenBank/DDBJ whole genome shotgun (WGS) entry which is preliminary data.</text>
</comment>
<dbReference type="InterPro" id="IPR006710">
    <property type="entry name" value="Glyco_hydro_43"/>
</dbReference>
<dbReference type="Proteomes" id="UP000632774">
    <property type="component" value="Unassembled WGS sequence"/>
</dbReference>
<organism evidence="5 6">
    <name type="scientific">Mucilaginibacter boryungensis</name>
    <dbReference type="NCBI Taxonomy" id="768480"/>
    <lineage>
        <taxon>Bacteria</taxon>
        <taxon>Pseudomonadati</taxon>
        <taxon>Bacteroidota</taxon>
        <taxon>Sphingobacteriia</taxon>
        <taxon>Sphingobacteriales</taxon>
        <taxon>Sphingobacteriaceae</taxon>
        <taxon>Mucilaginibacter</taxon>
    </lineage>
</organism>
<name>A0ABR9XID6_9SPHI</name>
<dbReference type="PANTHER" id="PTHR42812:SF14">
    <property type="entry name" value="SECRETED PROTEIN"/>
    <property type="match status" value="1"/>
</dbReference>
<proteinExistence type="inferred from homology"/>
<dbReference type="PANTHER" id="PTHR42812">
    <property type="entry name" value="BETA-XYLOSIDASE"/>
    <property type="match status" value="1"/>
</dbReference>
<sequence length="369" mass="41934">MSCFAQEANKLASIYSDPAAPVGNPSLKVPTVVKPLFNTWLRDTYVTLGPDGNYYMTGTTAAAGRKFENGKMHCWDYNDGIYLWRSKDLLSWQSMGLIWSFDKHAADWQKRGKPIKPGSKSVNGDVLDSMYRALWAPEIHYLKSKKKWVIVACINGGIGSFMLISASGKPEGPYQNIEGNKAHAIFPNIDLSIFEDTDGKVYLLGHDHFIAKMKDDLSDVAEPFKKLKETPYQPEPYIEGIYLTKHHHKYQLLQTVWSVPKADGTYTYLRDEKKDKVLYSYDVVVAEADHIYGPYGPRYPAILEGGHNNTFLDKQGNWWSTTFFNPRGIMGTHYPLTCRPGIVPLKWVNGRLMPDQKKAELFYKSLKTN</sequence>
<gene>
    <name evidence="5" type="ORF">IRJ18_12290</name>
</gene>
<dbReference type="InterPro" id="IPR051795">
    <property type="entry name" value="Glycosyl_Hydrlase_43"/>
</dbReference>
<accession>A0ABR9XID6</accession>
<dbReference type="SUPFAM" id="SSF75005">
    <property type="entry name" value="Arabinanase/levansucrase/invertase"/>
    <property type="match status" value="1"/>
</dbReference>
<dbReference type="InterPro" id="IPR023296">
    <property type="entry name" value="Glyco_hydro_beta-prop_sf"/>
</dbReference>
<reference evidence="5 6" key="1">
    <citation type="submission" date="2020-10" db="EMBL/GenBank/DDBJ databases">
        <title>Mucilaginibacter mali sp. nov., isolated from rhizosphere soil of apple orchard.</title>
        <authorList>
            <person name="Lee J.-S."/>
            <person name="Kim H.S."/>
            <person name="Kim J.-S."/>
        </authorList>
    </citation>
    <scope>NUCLEOTIDE SEQUENCE [LARGE SCALE GENOMIC DNA]</scope>
    <source>
        <strain evidence="5 6">KCTC 23157</strain>
    </source>
</reference>
<evidence type="ECO:0000256" key="1">
    <source>
        <dbReference type="ARBA" id="ARBA00009865"/>
    </source>
</evidence>
<evidence type="ECO:0000256" key="4">
    <source>
        <dbReference type="RuleBase" id="RU361187"/>
    </source>
</evidence>
<keyword evidence="2 4" id="KW-0378">Hydrolase</keyword>
<dbReference type="CDD" id="cd08986">
    <property type="entry name" value="GH43-like"/>
    <property type="match status" value="1"/>
</dbReference>
<evidence type="ECO:0000313" key="6">
    <source>
        <dbReference type="Proteomes" id="UP000632774"/>
    </source>
</evidence>
<keyword evidence="6" id="KW-1185">Reference proteome</keyword>
<comment type="similarity">
    <text evidence="1 4">Belongs to the glycosyl hydrolase 43 family.</text>
</comment>